<keyword evidence="4" id="KW-1185">Reference proteome</keyword>
<evidence type="ECO:0000313" key="4">
    <source>
        <dbReference type="Proteomes" id="UP000736335"/>
    </source>
</evidence>
<organism evidence="3 4">
    <name type="scientific">Thelephora terrestris</name>
    <dbReference type="NCBI Taxonomy" id="56493"/>
    <lineage>
        <taxon>Eukaryota</taxon>
        <taxon>Fungi</taxon>
        <taxon>Dikarya</taxon>
        <taxon>Basidiomycota</taxon>
        <taxon>Agaricomycotina</taxon>
        <taxon>Agaricomycetes</taxon>
        <taxon>Thelephorales</taxon>
        <taxon>Thelephoraceae</taxon>
        <taxon>Thelephora</taxon>
    </lineage>
</organism>
<dbReference type="AlphaFoldDB" id="A0A9P6L4B2"/>
<proteinExistence type="predicted"/>
<dbReference type="InterPro" id="IPR046528">
    <property type="entry name" value="DUF6593"/>
</dbReference>
<dbReference type="OrthoDB" id="3360976at2759"/>
<feature type="region of interest" description="Disordered" evidence="1">
    <location>
        <begin position="47"/>
        <end position="67"/>
    </location>
</feature>
<name>A0A9P6L4B2_9AGAM</name>
<feature type="domain" description="DUF6593" evidence="2">
    <location>
        <begin position="11"/>
        <end position="179"/>
    </location>
</feature>
<dbReference type="Proteomes" id="UP000736335">
    <property type="component" value="Unassembled WGS sequence"/>
</dbReference>
<evidence type="ECO:0000256" key="1">
    <source>
        <dbReference type="SAM" id="MobiDB-lite"/>
    </source>
</evidence>
<gene>
    <name evidence="3" type="ORF">BJ322DRAFT_1111630</name>
</gene>
<protein>
    <recommendedName>
        <fullName evidence="2">DUF6593 domain-containing protein</fullName>
    </recommendedName>
</protein>
<reference evidence="3" key="2">
    <citation type="submission" date="2020-11" db="EMBL/GenBank/DDBJ databases">
        <authorList>
            <consortium name="DOE Joint Genome Institute"/>
            <person name="Kuo A."/>
            <person name="Miyauchi S."/>
            <person name="Kiss E."/>
            <person name="Drula E."/>
            <person name="Kohler A."/>
            <person name="Sanchez-Garcia M."/>
            <person name="Andreopoulos B."/>
            <person name="Barry K.W."/>
            <person name="Bonito G."/>
            <person name="Buee M."/>
            <person name="Carver A."/>
            <person name="Chen C."/>
            <person name="Cichocki N."/>
            <person name="Clum A."/>
            <person name="Culley D."/>
            <person name="Crous P.W."/>
            <person name="Fauchery L."/>
            <person name="Girlanda M."/>
            <person name="Hayes R."/>
            <person name="Keri Z."/>
            <person name="Labutti K."/>
            <person name="Lipzen A."/>
            <person name="Lombard V."/>
            <person name="Magnuson J."/>
            <person name="Maillard F."/>
            <person name="Morin E."/>
            <person name="Murat C."/>
            <person name="Nolan M."/>
            <person name="Ohm R."/>
            <person name="Pangilinan J."/>
            <person name="Pereira M."/>
            <person name="Perotto S."/>
            <person name="Peter M."/>
            <person name="Riley R."/>
            <person name="Sitrit Y."/>
            <person name="Stielow B."/>
            <person name="Szollosi G."/>
            <person name="Zifcakova L."/>
            <person name="Stursova M."/>
            <person name="Spatafora J.W."/>
            <person name="Tedersoo L."/>
            <person name="Vaario L.-M."/>
            <person name="Yamada A."/>
            <person name="Yan M."/>
            <person name="Wang P."/>
            <person name="Xu J."/>
            <person name="Bruns T."/>
            <person name="Baldrian P."/>
            <person name="Vilgalys R."/>
            <person name="Henrissat B."/>
            <person name="Grigoriev I.V."/>
            <person name="Hibbett D."/>
            <person name="Nagy L.G."/>
            <person name="Martin F.M."/>
        </authorList>
    </citation>
    <scope>NUCLEOTIDE SEQUENCE</scope>
    <source>
        <strain evidence="3">UH-Tt-Lm1</strain>
    </source>
</reference>
<evidence type="ECO:0000259" key="2">
    <source>
        <dbReference type="Pfam" id="PF20236"/>
    </source>
</evidence>
<dbReference type="EMBL" id="WIUZ02000013">
    <property type="protein sequence ID" value="KAF9781699.1"/>
    <property type="molecule type" value="Genomic_DNA"/>
</dbReference>
<accession>A0A9P6L4B2</accession>
<reference evidence="3" key="1">
    <citation type="journal article" date="2020" name="Nat. Commun.">
        <title>Large-scale genome sequencing of mycorrhizal fungi provides insights into the early evolution of symbiotic traits.</title>
        <authorList>
            <person name="Miyauchi S."/>
            <person name="Kiss E."/>
            <person name="Kuo A."/>
            <person name="Drula E."/>
            <person name="Kohler A."/>
            <person name="Sanchez-Garcia M."/>
            <person name="Morin E."/>
            <person name="Andreopoulos B."/>
            <person name="Barry K.W."/>
            <person name="Bonito G."/>
            <person name="Buee M."/>
            <person name="Carver A."/>
            <person name="Chen C."/>
            <person name="Cichocki N."/>
            <person name="Clum A."/>
            <person name="Culley D."/>
            <person name="Crous P.W."/>
            <person name="Fauchery L."/>
            <person name="Girlanda M."/>
            <person name="Hayes R.D."/>
            <person name="Keri Z."/>
            <person name="LaButti K."/>
            <person name="Lipzen A."/>
            <person name="Lombard V."/>
            <person name="Magnuson J."/>
            <person name="Maillard F."/>
            <person name="Murat C."/>
            <person name="Nolan M."/>
            <person name="Ohm R.A."/>
            <person name="Pangilinan J."/>
            <person name="Pereira M.F."/>
            <person name="Perotto S."/>
            <person name="Peter M."/>
            <person name="Pfister S."/>
            <person name="Riley R."/>
            <person name="Sitrit Y."/>
            <person name="Stielow J.B."/>
            <person name="Szollosi G."/>
            <person name="Zifcakova L."/>
            <person name="Stursova M."/>
            <person name="Spatafora J.W."/>
            <person name="Tedersoo L."/>
            <person name="Vaario L.M."/>
            <person name="Yamada A."/>
            <person name="Yan M."/>
            <person name="Wang P."/>
            <person name="Xu J."/>
            <person name="Bruns T."/>
            <person name="Baldrian P."/>
            <person name="Vilgalys R."/>
            <person name="Dunand C."/>
            <person name="Henrissat B."/>
            <person name="Grigoriev I.V."/>
            <person name="Hibbett D."/>
            <person name="Nagy L.G."/>
            <person name="Martin F.M."/>
        </authorList>
    </citation>
    <scope>NUCLEOTIDE SEQUENCE</scope>
    <source>
        <strain evidence="3">UH-Tt-Lm1</strain>
    </source>
</reference>
<evidence type="ECO:0000313" key="3">
    <source>
        <dbReference type="EMBL" id="KAF9781699.1"/>
    </source>
</evidence>
<dbReference type="Pfam" id="PF20236">
    <property type="entry name" value="DUF6593"/>
    <property type="match status" value="1"/>
</dbReference>
<sequence>MSGCVLRLARNSPLRTALVEEATGNIKYRIETPLRIARSVTRIRKFESHTPPPPHLYEGVDGAEPESQETSVEITRIYWKWFSPSRIIFMGRITTRDEFLPRCGKMKGSFTFTGPDGVQYRWALGAMGMNPGRLVTTDEKKTVIAEFHRPHYFINKQKARIEVQPAGMDILDYIIVTTLRRWRRSFFSKPKTVDIDSIVVNVYGGCMGLPQEVVERVMRMLQDNRRALKACSLTCKAMFASTRHLIHQTLHLTTGNNQKVLTLRERKQHPQKDHPELALRLLPLMAERGLLRYARHLNIDLRCDFSPPLLGPHLQHLQSLDRIHTLTVHWCNPFVSRVIYDSSFSNFYPTLTTLVLHSSIHDDHRYVPHFIRQFPNLQNLTFRSLRSPPLDWTAFREPLVVSQAPPPPPLRGHLRCINVTPGTPLWPKSFPSDLPCSLNFRSVEFQNVHCSNGQQILDLCAGTLEEFTICIDRKGEREVETSSLQCDAVT</sequence>
<comment type="caution">
    <text evidence="3">The sequence shown here is derived from an EMBL/GenBank/DDBJ whole genome shotgun (WGS) entry which is preliminary data.</text>
</comment>